<proteinExistence type="predicted"/>
<dbReference type="Proteomes" id="UP000676565">
    <property type="component" value="Unassembled WGS sequence"/>
</dbReference>
<dbReference type="EMBL" id="JAGKQQ010000001">
    <property type="protein sequence ID" value="MBP3959939.1"/>
    <property type="molecule type" value="Genomic_DNA"/>
</dbReference>
<keyword evidence="2" id="KW-1185">Reference proteome</keyword>
<name>A0ABS5C1R8_9BACT</name>
<evidence type="ECO:0000313" key="1">
    <source>
        <dbReference type="EMBL" id="MBP3959939.1"/>
    </source>
</evidence>
<protein>
    <submittedName>
        <fullName evidence="1">Uncharacterized protein</fullName>
    </submittedName>
</protein>
<gene>
    <name evidence="1" type="ORF">J8F10_32245</name>
</gene>
<reference evidence="1 2" key="1">
    <citation type="submission" date="2021-04" db="EMBL/GenBank/DDBJ databases">
        <authorList>
            <person name="Ivanova A."/>
        </authorList>
    </citation>
    <scope>NUCLEOTIDE SEQUENCE [LARGE SCALE GENOMIC DNA]</scope>
    <source>
        <strain evidence="1 2">G18</strain>
    </source>
</reference>
<accession>A0ABS5C1R8</accession>
<organism evidence="1 2">
    <name type="scientific">Gemmata palustris</name>
    <dbReference type="NCBI Taxonomy" id="2822762"/>
    <lineage>
        <taxon>Bacteria</taxon>
        <taxon>Pseudomonadati</taxon>
        <taxon>Planctomycetota</taxon>
        <taxon>Planctomycetia</taxon>
        <taxon>Gemmatales</taxon>
        <taxon>Gemmataceae</taxon>
        <taxon>Gemmata</taxon>
    </lineage>
</organism>
<comment type="caution">
    <text evidence="1">The sequence shown here is derived from an EMBL/GenBank/DDBJ whole genome shotgun (WGS) entry which is preliminary data.</text>
</comment>
<evidence type="ECO:0000313" key="2">
    <source>
        <dbReference type="Proteomes" id="UP000676565"/>
    </source>
</evidence>
<sequence>MSDYHLALEVSGACPGLWIAIPAETWVEIGGWSVGWPSGWSDWPEVRT</sequence>
<dbReference type="RefSeq" id="WP_210660848.1">
    <property type="nucleotide sequence ID" value="NZ_JAGKQQ010000001.1"/>
</dbReference>